<evidence type="ECO:0000256" key="13">
    <source>
        <dbReference type="RuleBase" id="RU000504"/>
    </source>
</evidence>
<dbReference type="SUPFAM" id="SSF52935">
    <property type="entry name" value="PK C-terminal domain-like"/>
    <property type="match status" value="1"/>
</dbReference>
<keyword evidence="9 13" id="KW-0460">Magnesium</keyword>
<evidence type="ECO:0000256" key="1">
    <source>
        <dbReference type="ARBA" id="ARBA00004997"/>
    </source>
</evidence>
<evidence type="ECO:0000313" key="16">
    <source>
        <dbReference type="EMBL" id="SEH08100.1"/>
    </source>
</evidence>
<keyword evidence="17" id="KW-1185">Reference proteome</keyword>
<comment type="catalytic activity">
    <reaction evidence="13">
        <text>pyruvate + ATP = phosphoenolpyruvate + ADP + H(+)</text>
        <dbReference type="Rhea" id="RHEA:18157"/>
        <dbReference type="ChEBI" id="CHEBI:15361"/>
        <dbReference type="ChEBI" id="CHEBI:15378"/>
        <dbReference type="ChEBI" id="CHEBI:30616"/>
        <dbReference type="ChEBI" id="CHEBI:58702"/>
        <dbReference type="ChEBI" id="CHEBI:456216"/>
        <dbReference type="EC" id="2.7.1.40"/>
    </reaction>
</comment>
<keyword evidence="8" id="KW-0067">ATP-binding</keyword>
<keyword evidence="7 13" id="KW-0418">Kinase</keyword>
<keyword evidence="6" id="KW-0547">Nucleotide-binding</keyword>
<evidence type="ECO:0000256" key="6">
    <source>
        <dbReference type="ARBA" id="ARBA00022741"/>
    </source>
</evidence>
<dbReference type="NCBIfam" id="TIGR01064">
    <property type="entry name" value="pyruv_kin"/>
    <property type="match status" value="1"/>
</dbReference>
<dbReference type="GO" id="GO:0005524">
    <property type="term" value="F:ATP binding"/>
    <property type="evidence" value="ECO:0007669"/>
    <property type="project" value="UniProtKB-KW"/>
</dbReference>
<dbReference type="FunFam" id="2.40.33.10:FF:000001">
    <property type="entry name" value="Pyruvate kinase"/>
    <property type="match status" value="1"/>
</dbReference>
<dbReference type="Gene3D" id="3.40.1380.20">
    <property type="entry name" value="Pyruvate kinase, C-terminal domain"/>
    <property type="match status" value="1"/>
</dbReference>
<dbReference type="Pfam" id="PF00224">
    <property type="entry name" value="PK"/>
    <property type="match status" value="1"/>
</dbReference>
<dbReference type="GO" id="GO:0004743">
    <property type="term" value="F:pyruvate kinase activity"/>
    <property type="evidence" value="ECO:0007669"/>
    <property type="project" value="UniProtKB-UniRule"/>
</dbReference>
<dbReference type="AlphaFoldDB" id="A0A1H6FDD3"/>
<dbReference type="EMBL" id="FMSV02000543">
    <property type="protein sequence ID" value="SEH08100.1"/>
    <property type="molecule type" value="Genomic_DNA"/>
</dbReference>
<evidence type="ECO:0000256" key="7">
    <source>
        <dbReference type="ARBA" id="ARBA00022777"/>
    </source>
</evidence>
<comment type="pathway">
    <text evidence="1 13">Carbohydrate degradation; glycolysis; pyruvate from D-glyceraldehyde 3-phosphate: step 5/5.</text>
</comment>
<dbReference type="UniPathway" id="UPA00109">
    <property type="reaction ID" value="UER00188"/>
</dbReference>
<dbReference type="NCBIfam" id="NF004978">
    <property type="entry name" value="PRK06354.1"/>
    <property type="match status" value="1"/>
</dbReference>
<dbReference type="SUPFAM" id="SSF51621">
    <property type="entry name" value="Phosphoenolpyruvate/pyruvate domain"/>
    <property type="match status" value="1"/>
</dbReference>
<dbReference type="GO" id="GO:0030955">
    <property type="term" value="F:potassium ion binding"/>
    <property type="evidence" value="ECO:0007669"/>
    <property type="project" value="UniProtKB-UniRule"/>
</dbReference>
<dbReference type="Gene3D" id="3.20.20.60">
    <property type="entry name" value="Phosphoenolpyruvate-binding domains"/>
    <property type="match status" value="1"/>
</dbReference>
<dbReference type="OrthoDB" id="9812123at2"/>
<evidence type="ECO:0000256" key="4">
    <source>
        <dbReference type="ARBA" id="ARBA00022679"/>
    </source>
</evidence>
<keyword evidence="11 16" id="KW-0670">Pyruvate</keyword>
<dbReference type="InterPro" id="IPR015795">
    <property type="entry name" value="Pyrv_Knase_C"/>
</dbReference>
<organism evidence="16 17">
    <name type="scientific">Candidatus Venteria ishoeyi</name>
    <dbReference type="NCBI Taxonomy" id="1899563"/>
    <lineage>
        <taxon>Bacteria</taxon>
        <taxon>Pseudomonadati</taxon>
        <taxon>Pseudomonadota</taxon>
        <taxon>Gammaproteobacteria</taxon>
        <taxon>Thiotrichales</taxon>
        <taxon>Thiotrichaceae</taxon>
        <taxon>Venteria</taxon>
    </lineage>
</organism>
<dbReference type="InterPro" id="IPR040442">
    <property type="entry name" value="Pyrv_kinase-like_dom_sf"/>
</dbReference>
<evidence type="ECO:0000256" key="8">
    <source>
        <dbReference type="ARBA" id="ARBA00022840"/>
    </source>
</evidence>
<evidence type="ECO:0000256" key="2">
    <source>
        <dbReference type="ARBA" id="ARBA00008663"/>
    </source>
</evidence>
<dbReference type="GO" id="GO:0016301">
    <property type="term" value="F:kinase activity"/>
    <property type="evidence" value="ECO:0007669"/>
    <property type="project" value="UniProtKB-KW"/>
</dbReference>
<dbReference type="EC" id="2.7.1.40" evidence="3 12"/>
<evidence type="ECO:0000313" key="17">
    <source>
        <dbReference type="Proteomes" id="UP000236724"/>
    </source>
</evidence>
<evidence type="ECO:0000256" key="12">
    <source>
        <dbReference type="NCBIfam" id="TIGR01064"/>
    </source>
</evidence>
<dbReference type="InterPro" id="IPR011037">
    <property type="entry name" value="Pyrv_Knase-like_insert_dom_sf"/>
</dbReference>
<reference evidence="16 17" key="1">
    <citation type="submission" date="2016-10" db="EMBL/GenBank/DDBJ databases">
        <authorList>
            <person name="de Groot N.N."/>
        </authorList>
    </citation>
    <scope>NUCLEOTIDE SEQUENCE [LARGE SCALE GENOMIC DNA]</scope>
    <source>
        <strain evidence="16">MBHS1</strain>
    </source>
</reference>
<dbReference type="RefSeq" id="WP_103921682.1">
    <property type="nucleotide sequence ID" value="NZ_FMSV02000543.1"/>
</dbReference>
<accession>A0A1H6FDD3</accession>
<dbReference type="InterPro" id="IPR001697">
    <property type="entry name" value="Pyr_Knase"/>
</dbReference>
<evidence type="ECO:0000256" key="11">
    <source>
        <dbReference type="ARBA" id="ARBA00023317"/>
    </source>
</evidence>
<feature type="domain" description="Pyruvate kinase barrel" evidence="14">
    <location>
        <begin position="4"/>
        <end position="325"/>
    </location>
</feature>
<feature type="domain" description="Pyruvate kinase C-terminal" evidence="15">
    <location>
        <begin position="358"/>
        <end position="473"/>
    </location>
</feature>
<dbReference type="InterPro" id="IPR015806">
    <property type="entry name" value="Pyrv_Knase_insert_dom_sf"/>
</dbReference>
<evidence type="ECO:0000259" key="14">
    <source>
        <dbReference type="Pfam" id="PF00224"/>
    </source>
</evidence>
<dbReference type="Gene3D" id="2.40.33.10">
    <property type="entry name" value="PK beta-barrel domain-like"/>
    <property type="match status" value="1"/>
</dbReference>
<dbReference type="Proteomes" id="UP000236724">
    <property type="component" value="Unassembled WGS sequence"/>
</dbReference>
<proteinExistence type="inferred from homology"/>
<keyword evidence="4 13" id="KW-0808">Transferase</keyword>
<dbReference type="NCBIfam" id="NF004491">
    <property type="entry name" value="PRK05826.1"/>
    <property type="match status" value="1"/>
</dbReference>
<sequence length="493" mass="53702">MLKKRTKIIATLGPSSDNPEMLDAMIREGLDLVRLNFSHGAFEEHQQRAERVRELARKNGRQVGVIVDLQGPKIRIGRFLAKKIMLNEGDPFTIDPKWPLKEGTQSCVGTTYTALPVDMKVGDTLLLDDGRIVVEVENIEDTQVHCKVIVGGELSDNKGINRQGGGLSADALTEKDKEDIISAAKLNADYLAVSFPRSPEDIHNARQLLYAAGGKGGIIAKIERAEAMDVLDGIIQASDAVMIARGDLGVEIGDEALPPAQKSIIKKARTLKRAVITATQMMESMIHNQIPTRAEVFDVANAVLDGTDAVMLSGETAVGRYPDKVVGAMSRICFGAEQQRIARTSGHRMNADFVHIDEAVAMATMYAANHLHVKAIASLTESGSTPLWMSRMSSGIPIYALSRNVETRRKVTLYRGVYPISFDVLAKDDSMTTNYRIIDELKRLGAVQDGDLIIITKGDIPGLGGGTNVMKIVQVGVKPVEEKRLEVPNTDEP</sequence>
<evidence type="ECO:0000256" key="9">
    <source>
        <dbReference type="ARBA" id="ARBA00022842"/>
    </source>
</evidence>
<gene>
    <name evidence="16" type="primary">pykA</name>
    <name evidence="16" type="ORF">MBHS_03989</name>
</gene>
<evidence type="ECO:0000256" key="3">
    <source>
        <dbReference type="ARBA" id="ARBA00012142"/>
    </source>
</evidence>
<keyword evidence="5" id="KW-0479">Metal-binding</keyword>
<dbReference type="InterPro" id="IPR036918">
    <property type="entry name" value="Pyrv_Knase_C_sf"/>
</dbReference>
<evidence type="ECO:0000256" key="5">
    <source>
        <dbReference type="ARBA" id="ARBA00022723"/>
    </source>
</evidence>
<comment type="similarity">
    <text evidence="2 13">Belongs to the pyruvate kinase family.</text>
</comment>
<name>A0A1H6FDD3_9GAMM</name>
<dbReference type="InterPro" id="IPR015813">
    <property type="entry name" value="Pyrv/PenolPyrv_kinase-like_dom"/>
</dbReference>
<evidence type="ECO:0000256" key="10">
    <source>
        <dbReference type="ARBA" id="ARBA00023152"/>
    </source>
</evidence>
<dbReference type="GO" id="GO:0000287">
    <property type="term" value="F:magnesium ion binding"/>
    <property type="evidence" value="ECO:0007669"/>
    <property type="project" value="UniProtKB-UniRule"/>
</dbReference>
<protein>
    <recommendedName>
        <fullName evidence="3 12">Pyruvate kinase</fullName>
        <ecNumber evidence="3 12">2.7.1.40</ecNumber>
    </recommendedName>
</protein>
<dbReference type="InterPro" id="IPR015793">
    <property type="entry name" value="Pyrv_Knase_brl"/>
</dbReference>
<keyword evidence="10 13" id="KW-0324">Glycolysis</keyword>
<dbReference type="PRINTS" id="PR01050">
    <property type="entry name" value="PYRUVTKNASE"/>
</dbReference>
<dbReference type="PANTHER" id="PTHR11817">
    <property type="entry name" value="PYRUVATE KINASE"/>
    <property type="match status" value="1"/>
</dbReference>
<dbReference type="SUPFAM" id="SSF50800">
    <property type="entry name" value="PK beta-barrel domain-like"/>
    <property type="match status" value="1"/>
</dbReference>
<dbReference type="Pfam" id="PF02887">
    <property type="entry name" value="PK_C"/>
    <property type="match status" value="1"/>
</dbReference>
<evidence type="ECO:0000259" key="15">
    <source>
        <dbReference type="Pfam" id="PF02887"/>
    </source>
</evidence>